<dbReference type="InterPro" id="IPR058792">
    <property type="entry name" value="Beta-barrel_RND_2"/>
</dbReference>
<feature type="domain" description="CzcB-like barrel-sandwich hybrid" evidence="7">
    <location>
        <begin position="47"/>
        <end position="216"/>
    </location>
</feature>
<gene>
    <name evidence="8" type="ORF">V4D30_04930</name>
</gene>
<dbReference type="AlphaFoldDB" id="A0AAU8GYX4"/>
<dbReference type="Pfam" id="PF25954">
    <property type="entry name" value="Beta-barrel_RND_2"/>
    <property type="match status" value="1"/>
</dbReference>
<accession>A0AAU8GYX4</accession>
<feature type="coiled-coil region" evidence="4">
    <location>
        <begin position="101"/>
        <end position="180"/>
    </location>
</feature>
<dbReference type="Gene3D" id="2.40.30.170">
    <property type="match status" value="1"/>
</dbReference>
<evidence type="ECO:0000256" key="4">
    <source>
        <dbReference type="SAM" id="Coils"/>
    </source>
</evidence>
<feature type="domain" description="CusB-like beta-barrel" evidence="6">
    <location>
        <begin position="221"/>
        <end position="304"/>
    </location>
</feature>
<dbReference type="GO" id="GO:0030313">
    <property type="term" value="C:cell envelope"/>
    <property type="evidence" value="ECO:0007669"/>
    <property type="project" value="UniProtKB-SubCell"/>
</dbReference>
<evidence type="ECO:0000256" key="2">
    <source>
        <dbReference type="ARBA" id="ARBA00009477"/>
    </source>
</evidence>
<dbReference type="GO" id="GO:0016020">
    <property type="term" value="C:membrane"/>
    <property type="evidence" value="ECO:0007669"/>
    <property type="project" value="InterPro"/>
</dbReference>
<reference evidence="8" key="1">
    <citation type="submission" date="2024-01" db="EMBL/GenBank/DDBJ databases">
        <title>The first autotrophic representatives of the genus Thermodesulfovibrio.</title>
        <authorList>
            <person name="Maltseva A.I."/>
            <person name="Elcheninov A.G."/>
            <person name="Kublanov I.V."/>
            <person name="Lebedinsky A.V."/>
            <person name="Frolov E.N."/>
        </authorList>
    </citation>
    <scope>NUCLEOTIDE SEQUENCE</scope>
    <source>
        <strain evidence="8">3907-1M</strain>
    </source>
</reference>
<protein>
    <submittedName>
        <fullName evidence="8">Efflux RND transporter periplasmic adaptor subunit</fullName>
    </submittedName>
</protein>
<dbReference type="KEGG" id="taut:V4D30_04930"/>
<dbReference type="Gene3D" id="2.40.50.100">
    <property type="match status" value="1"/>
</dbReference>
<evidence type="ECO:0000313" key="8">
    <source>
        <dbReference type="EMBL" id="XCH47624.1"/>
    </source>
</evidence>
<evidence type="ECO:0000256" key="1">
    <source>
        <dbReference type="ARBA" id="ARBA00004196"/>
    </source>
</evidence>
<dbReference type="NCBIfam" id="TIGR01730">
    <property type="entry name" value="RND_mfp"/>
    <property type="match status" value="1"/>
</dbReference>
<comment type="subcellular location">
    <subcellularLocation>
        <location evidence="1">Cell envelope</location>
    </subcellularLocation>
</comment>
<dbReference type="RefSeq" id="WP_353685143.1">
    <property type="nucleotide sequence ID" value="NZ_CP144373.1"/>
</dbReference>
<dbReference type="Gene3D" id="1.10.287.470">
    <property type="entry name" value="Helix hairpin bin"/>
    <property type="match status" value="1"/>
</dbReference>
<evidence type="ECO:0000256" key="5">
    <source>
        <dbReference type="SAM" id="Phobius"/>
    </source>
</evidence>
<keyword evidence="3 4" id="KW-0175">Coiled coil</keyword>
<dbReference type="InterPro" id="IPR006143">
    <property type="entry name" value="RND_pump_MFP"/>
</dbReference>
<dbReference type="GO" id="GO:0022857">
    <property type="term" value="F:transmembrane transporter activity"/>
    <property type="evidence" value="ECO:0007669"/>
    <property type="project" value="InterPro"/>
</dbReference>
<dbReference type="InterPro" id="IPR050465">
    <property type="entry name" value="UPF0194_transport"/>
</dbReference>
<dbReference type="PANTHER" id="PTHR32347">
    <property type="entry name" value="EFFLUX SYSTEM COMPONENT YKNX-RELATED"/>
    <property type="match status" value="1"/>
</dbReference>
<feature type="transmembrane region" description="Helical" evidence="5">
    <location>
        <begin position="7"/>
        <end position="26"/>
    </location>
</feature>
<keyword evidence="5" id="KW-1133">Transmembrane helix</keyword>
<dbReference type="InterPro" id="IPR058647">
    <property type="entry name" value="BSH_CzcB-like"/>
</dbReference>
<comment type="similarity">
    <text evidence="2">Belongs to the membrane fusion protein (MFP) (TC 8.A.1) family.</text>
</comment>
<dbReference type="Pfam" id="PF25973">
    <property type="entry name" value="BSH_CzcB"/>
    <property type="match status" value="1"/>
</dbReference>
<keyword evidence="5" id="KW-0812">Transmembrane</keyword>
<name>A0AAU8GYX4_9BACT</name>
<keyword evidence="5" id="KW-0472">Membrane</keyword>
<dbReference type="SUPFAM" id="SSF111369">
    <property type="entry name" value="HlyD-like secretion proteins"/>
    <property type="match status" value="1"/>
</dbReference>
<dbReference type="PANTHER" id="PTHR32347:SF23">
    <property type="entry name" value="BLL5650 PROTEIN"/>
    <property type="match status" value="1"/>
</dbReference>
<organism evidence="8">
    <name type="scientific">Thermodesulfovibrio autotrophicus</name>
    <dbReference type="NCBI Taxonomy" id="3118333"/>
    <lineage>
        <taxon>Bacteria</taxon>
        <taxon>Pseudomonadati</taxon>
        <taxon>Nitrospirota</taxon>
        <taxon>Thermodesulfovibrionia</taxon>
        <taxon>Thermodesulfovibrionales</taxon>
        <taxon>Thermodesulfovibrionaceae</taxon>
        <taxon>Thermodesulfovibrio</taxon>
    </lineage>
</organism>
<evidence type="ECO:0000256" key="3">
    <source>
        <dbReference type="ARBA" id="ARBA00023054"/>
    </source>
</evidence>
<evidence type="ECO:0000259" key="7">
    <source>
        <dbReference type="Pfam" id="PF25973"/>
    </source>
</evidence>
<sequence>MKINFKKLIIVVVILILVFVLSYLIIKGSEKTTQGIIILSGRIEGRETNVSPKIQGRIIKLYKDEGDTVRMGEILCEIDSEQLTARYKAAFETAEASYSAIAQAQANLMKAHATYDKAKKDYERYTNLLKEELVSKSDFDRIKMQYESAQAEVEAASKAISQAEANFRASQQRLKETQADLNETKIFSPIEGIILSRPVELGEVVNPGTVLYVIVDLNRLYVKVYVPEPDIGKLKLGLPARVYIDAYPDKFFNGRVTKIYEQAEFTPKNVETKEERVKLVFGVEISVDNPEGLLKPGMPADVVIKWKDEAPWIKPQ</sequence>
<dbReference type="EMBL" id="CP144373">
    <property type="protein sequence ID" value="XCH47624.1"/>
    <property type="molecule type" value="Genomic_DNA"/>
</dbReference>
<proteinExistence type="inferred from homology"/>
<evidence type="ECO:0000259" key="6">
    <source>
        <dbReference type="Pfam" id="PF25954"/>
    </source>
</evidence>